<name>A0A7C3C2J5_9PROT</name>
<sequence length="108" mass="12732">MRNPFVYLAIGLLKLYKVTLSPAFRAMGVHCRHEPDCANYSIRAFWRHGVWRGFWLTLSRLSRCHPWGSSGLDPVPKCVHKQPFWAPWLYGDWKWTKRTGDTSCEHEK</sequence>
<comment type="similarity">
    <text evidence="1">Belongs to the UPF0161 family.</text>
</comment>
<dbReference type="Proteomes" id="UP000886042">
    <property type="component" value="Unassembled WGS sequence"/>
</dbReference>
<comment type="caution">
    <text evidence="2">The sequence shown here is derived from an EMBL/GenBank/DDBJ whole genome shotgun (WGS) entry which is preliminary data.</text>
</comment>
<evidence type="ECO:0000313" key="2">
    <source>
        <dbReference type="EMBL" id="HFB55599.1"/>
    </source>
</evidence>
<dbReference type="EMBL" id="DRMN01000430">
    <property type="protein sequence ID" value="HFB55599.1"/>
    <property type="molecule type" value="Genomic_DNA"/>
</dbReference>
<keyword evidence="1" id="KW-0472">Membrane</keyword>
<dbReference type="PANTHER" id="PTHR33383:SF1">
    <property type="entry name" value="MEMBRANE PROTEIN INSERTION EFFICIENCY FACTOR-RELATED"/>
    <property type="match status" value="1"/>
</dbReference>
<organism evidence="2">
    <name type="scientific">Hellea balneolensis</name>
    <dbReference type="NCBI Taxonomy" id="287478"/>
    <lineage>
        <taxon>Bacteria</taxon>
        <taxon>Pseudomonadati</taxon>
        <taxon>Pseudomonadota</taxon>
        <taxon>Alphaproteobacteria</taxon>
        <taxon>Maricaulales</taxon>
        <taxon>Robiginitomaculaceae</taxon>
        <taxon>Hellea</taxon>
    </lineage>
</organism>
<dbReference type="Pfam" id="PF01809">
    <property type="entry name" value="YidD"/>
    <property type="match status" value="1"/>
</dbReference>
<dbReference type="PANTHER" id="PTHR33383">
    <property type="entry name" value="MEMBRANE PROTEIN INSERTION EFFICIENCY FACTOR-RELATED"/>
    <property type="match status" value="1"/>
</dbReference>
<dbReference type="InterPro" id="IPR002696">
    <property type="entry name" value="Membr_insert_effic_factor_YidD"/>
</dbReference>
<comment type="subcellular location">
    <subcellularLocation>
        <location evidence="1">Cell membrane</location>
        <topology evidence="1">Peripheral membrane protein</topology>
        <orientation evidence="1">Cytoplasmic side</orientation>
    </subcellularLocation>
</comment>
<proteinExistence type="inferred from homology"/>
<dbReference type="SMART" id="SM01234">
    <property type="entry name" value="Haemolytic"/>
    <property type="match status" value="1"/>
</dbReference>
<protein>
    <recommendedName>
        <fullName evidence="1">Putative membrane protein insertion efficiency factor</fullName>
    </recommendedName>
</protein>
<evidence type="ECO:0000256" key="1">
    <source>
        <dbReference type="HAMAP-Rule" id="MF_00386"/>
    </source>
</evidence>
<dbReference type="NCBIfam" id="TIGR00278">
    <property type="entry name" value="membrane protein insertion efficiency factor YidD"/>
    <property type="match status" value="1"/>
</dbReference>
<dbReference type="GO" id="GO:0005886">
    <property type="term" value="C:plasma membrane"/>
    <property type="evidence" value="ECO:0007669"/>
    <property type="project" value="UniProtKB-SubCell"/>
</dbReference>
<keyword evidence="1" id="KW-1003">Cell membrane</keyword>
<dbReference type="AlphaFoldDB" id="A0A7C3C2J5"/>
<accession>A0A7C3C2J5</accession>
<dbReference type="HAMAP" id="MF_00386">
    <property type="entry name" value="UPF0161_YidD"/>
    <property type="match status" value="1"/>
</dbReference>
<reference evidence="2" key="1">
    <citation type="journal article" date="2020" name="mSystems">
        <title>Genome- and Community-Level Interaction Insights into Carbon Utilization and Element Cycling Functions of Hydrothermarchaeota in Hydrothermal Sediment.</title>
        <authorList>
            <person name="Zhou Z."/>
            <person name="Liu Y."/>
            <person name="Xu W."/>
            <person name="Pan J."/>
            <person name="Luo Z.H."/>
            <person name="Li M."/>
        </authorList>
    </citation>
    <scope>NUCLEOTIDE SEQUENCE [LARGE SCALE GENOMIC DNA]</scope>
    <source>
        <strain evidence="2">HyVt-489</strain>
    </source>
</reference>
<gene>
    <name evidence="2" type="primary">yidD</name>
    <name evidence="2" type="ORF">ENJ46_06705</name>
</gene>
<comment type="function">
    <text evidence="1">Could be involved in insertion of integral membrane proteins into the membrane.</text>
</comment>